<keyword evidence="4" id="KW-1185">Reference proteome</keyword>
<dbReference type="EnsemblMetazoa" id="G34827.5">
    <property type="protein sequence ID" value="G34827.5:cds"/>
    <property type="gene ID" value="G34827"/>
</dbReference>
<sequence length="87" mass="9800">MKETNARGRSYTSVPRVQRRAGARTVSEGDPSSEPIVTQDYSEAMTPPENCEVWASFNNVLSISTDRLVHRDQRFLNHDGNRNAAHL</sequence>
<dbReference type="Proteomes" id="UP000005408">
    <property type="component" value="Unassembled WGS sequence"/>
</dbReference>
<reference evidence="3" key="2">
    <citation type="submission" date="2022-08" db="UniProtKB">
        <authorList>
            <consortium name="EnsemblMetazoa"/>
        </authorList>
    </citation>
    <scope>IDENTIFICATION</scope>
    <source>
        <strain evidence="3">05x7-T-G4-1.051#20</strain>
    </source>
</reference>
<feature type="region of interest" description="Disordered" evidence="1">
    <location>
        <begin position="1"/>
        <end position="36"/>
    </location>
</feature>
<gene>
    <name evidence="2" type="ORF">CGI_10013629</name>
</gene>
<name>K1QGJ3_MAGGI</name>
<reference evidence="2" key="1">
    <citation type="journal article" date="2012" name="Nature">
        <title>The oyster genome reveals stress adaptation and complexity of shell formation.</title>
        <authorList>
            <person name="Zhang G."/>
            <person name="Fang X."/>
            <person name="Guo X."/>
            <person name="Li L."/>
            <person name="Luo R."/>
            <person name="Xu F."/>
            <person name="Yang P."/>
            <person name="Zhang L."/>
            <person name="Wang X."/>
            <person name="Qi H."/>
            <person name="Xiong Z."/>
            <person name="Que H."/>
            <person name="Xie Y."/>
            <person name="Holland P.W."/>
            <person name="Paps J."/>
            <person name="Zhu Y."/>
            <person name="Wu F."/>
            <person name="Chen Y."/>
            <person name="Wang J."/>
            <person name="Peng C."/>
            <person name="Meng J."/>
            <person name="Yang L."/>
            <person name="Liu J."/>
            <person name="Wen B."/>
            <person name="Zhang N."/>
            <person name="Huang Z."/>
            <person name="Zhu Q."/>
            <person name="Feng Y."/>
            <person name="Mount A."/>
            <person name="Hedgecock D."/>
            <person name="Xu Z."/>
            <person name="Liu Y."/>
            <person name="Domazet-Loso T."/>
            <person name="Du Y."/>
            <person name="Sun X."/>
            <person name="Zhang S."/>
            <person name="Liu B."/>
            <person name="Cheng P."/>
            <person name="Jiang X."/>
            <person name="Li J."/>
            <person name="Fan D."/>
            <person name="Wang W."/>
            <person name="Fu W."/>
            <person name="Wang T."/>
            <person name="Wang B."/>
            <person name="Zhang J."/>
            <person name="Peng Z."/>
            <person name="Li Y."/>
            <person name="Li N."/>
            <person name="Wang J."/>
            <person name="Chen M."/>
            <person name="He Y."/>
            <person name="Tan F."/>
            <person name="Song X."/>
            <person name="Zheng Q."/>
            <person name="Huang R."/>
            <person name="Yang H."/>
            <person name="Du X."/>
            <person name="Chen L."/>
            <person name="Yang M."/>
            <person name="Gaffney P.M."/>
            <person name="Wang S."/>
            <person name="Luo L."/>
            <person name="She Z."/>
            <person name="Ming Y."/>
            <person name="Huang W."/>
            <person name="Zhang S."/>
            <person name="Huang B."/>
            <person name="Zhang Y."/>
            <person name="Qu T."/>
            <person name="Ni P."/>
            <person name="Miao G."/>
            <person name="Wang J."/>
            <person name="Wang Q."/>
            <person name="Steinberg C.E."/>
            <person name="Wang H."/>
            <person name="Li N."/>
            <person name="Qian L."/>
            <person name="Zhang G."/>
            <person name="Li Y."/>
            <person name="Yang H."/>
            <person name="Liu X."/>
            <person name="Wang J."/>
            <person name="Yin Y."/>
            <person name="Wang J."/>
        </authorList>
    </citation>
    <scope>NUCLEOTIDE SEQUENCE [LARGE SCALE GENOMIC DNA]</scope>
    <source>
        <strain evidence="2">05x7-T-G4-1.051#20</strain>
    </source>
</reference>
<evidence type="ECO:0000313" key="2">
    <source>
        <dbReference type="EMBL" id="EKC33003.1"/>
    </source>
</evidence>
<protein>
    <submittedName>
        <fullName evidence="2 3">Uncharacterized protein</fullName>
    </submittedName>
</protein>
<dbReference type="HOGENOM" id="CLU_2485525_0_0_1"/>
<organism evidence="2">
    <name type="scientific">Magallana gigas</name>
    <name type="common">Pacific oyster</name>
    <name type="synonym">Crassostrea gigas</name>
    <dbReference type="NCBI Taxonomy" id="29159"/>
    <lineage>
        <taxon>Eukaryota</taxon>
        <taxon>Metazoa</taxon>
        <taxon>Spiralia</taxon>
        <taxon>Lophotrochozoa</taxon>
        <taxon>Mollusca</taxon>
        <taxon>Bivalvia</taxon>
        <taxon>Autobranchia</taxon>
        <taxon>Pteriomorphia</taxon>
        <taxon>Ostreida</taxon>
        <taxon>Ostreoidea</taxon>
        <taxon>Ostreidae</taxon>
        <taxon>Magallana</taxon>
    </lineage>
</organism>
<accession>K1QGJ3</accession>
<evidence type="ECO:0000256" key="1">
    <source>
        <dbReference type="SAM" id="MobiDB-lite"/>
    </source>
</evidence>
<evidence type="ECO:0000313" key="3">
    <source>
        <dbReference type="EnsemblMetazoa" id="G34827.4:cds"/>
    </source>
</evidence>
<evidence type="ECO:0000313" key="4">
    <source>
        <dbReference type="Proteomes" id="UP000005408"/>
    </source>
</evidence>
<dbReference type="EMBL" id="JH816117">
    <property type="protein sequence ID" value="EKC33003.1"/>
    <property type="molecule type" value="Genomic_DNA"/>
</dbReference>
<proteinExistence type="predicted"/>
<dbReference type="EnsemblMetazoa" id="G34827.4">
    <property type="protein sequence ID" value="G34827.4:cds"/>
    <property type="gene ID" value="G34827"/>
</dbReference>
<dbReference type="AlphaFoldDB" id="K1QGJ3"/>